<name>A0ABP8K2X6_9ACTN</name>
<gene>
    <name evidence="1" type="ORF">GCM10023147_37830</name>
</gene>
<evidence type="ECO:0000313" key="2">
    <source>
        <dbReference type="Proteomes" id="UP001500635"/>
    </source>
</evidence>
<organism evidence="1 2">
    <name type="scientific">Tsukamurella soli</name>
    <dbReference type="NCBI Taxonomy" id="644556"/>
    <lineage>
        <taxon>Bacteria</taxon>
        <taxon>Bacillati</taxon>
        <taxon>Actinomycetota</taxon>
        <taxon>Actinomycetes</taxon>
        <taxon>Mycobacteriales</taxon>
        <taxon>Tsukamurellaceae</taxon>
        <taxon>Tsukamurella</taxon>
    </lineage>
</organism>
<reference evidence="2" key="1">
    <citation type="journal article" date="2019" name="Int. J. Syst. Evol. Microbiol.">
        <title>The Global Catalogue of Microorganisms (GCM) 10K type strain sequencing project: providing services to taxonomists for standard genome sequencing and annotation.</title>
        <authorList>
            <consortium name="The Broad Institute Genomics Platform"/>
            <consortium name="The Broad Institute Genome Sequencing Center for Infectious Disease"/>
            <person name="Wu L."/>
            <person name="Ma J."/>
        </authorList>
    </citation>
    <scope>NUCLEOTIDE SEQUENCE [LARGE SCALE GENOMIC DNA]</scope>
    <source>
        <strain evidence="2">JCM 17688</strain>
    </source>
</reference>
<sequence length="81" mass="8878">MAPHPDSDIETAVTTFLASRYNAPSYAHWSLDRQLSAFFLDSCSPDGADGCELAIFNATYAEILAHRRTVARDRDQAGSLT</sequence>
<keyword evidence="2" id="KW-1185">Reference proteome</keyword>
<proteinExistence type="predicted"/>
<evidence type="ECO:0000313" key="1">
    <source>
        <dbReference type="EMBL" id="GAA4399841.1"/>
    </source>
</evidence>
<dbReference type="Proteomes" id="UP001500635">
    <property type="component" value="Unassembled WGS sequence"/>
</dbReference>
<protein>
    <submittedName>
        <fullName evidence="1">Uncharacterized protein</fullName>
    </submittedName>
</protein>
<comment type="caution">
    <text evidence="1">The sequence shown here is derived from an EMBL/GenBank/DDBJ whole genome shotgun (WGS) entry which is preliminary data.</text>
</comment>
<dbReference type="EMBL" id="BAABFR010000074">
    <property type="protein sequence ID" value="GAA4399841.1"/>
    <property type="molecule type" value="Genomic_DNA"/>
</dbReference>
<accession>A0ABP8K2X6</accession>